<dbReference type="Gene3D" id="3.40.50.720">
    <property type="entry name" value="NAD(P)-binding Rossmann-like Domain"/>
    <property type="match status" value="1"/>
</dbReference>
<keyword evidence="6" id="KW-1185">Reference proteome</keyword>
<dbReference type="InterPro" id="IPR051609">
    <property type="entry name" value="NmrA/Isoflavone_reductase-like"/>
</dbReference>
<keyword evidence="1" id="KW-0521">NADP</keyword>
<feature type="region of interest" description="Disordered" evidence="3">
    <location>
        <begin position="1"/>
        <end position="46"/>
    </location>
</feature>
<dbReference type="SUPFAM" id="SSF51735">
    <property type="entry name" value="NAD(P)-binding Rossmann-fold domains"/>
    <property type="match status" value="1"/>
</dbReference>
<dbReference type="Gene3D" id="3.90.25.10">
    <property type="entry name" value="UDP-galactose 4-epimerase, domain 1"/>
    <property type="match status" value="1"/>
</dbReference>
<gene>
    <name evidence="5" type="ORF">N7G274_004757</name>
</gene>
<evidence type="ECO:0000313" key="6">
    <source>
        <dbReference type="Proteomes" id="UP001590950"/>
    </source>
</evidence>
<comment type="caution">
    <text evidence="5">The sequence shown here is derived from an EMBL/GenBank/DDBJ whole genome shotgun (WGS) entry which is preliminary data.</text>
</comment>
<dbReference type="Proteomes" id="UP001590950">
    <property type="component" value="Unassembled WGS sequence"/>
</dbReference>
<dbReference type="InterPro" id="IPR008030">
    <property type="entry name" value="NmrA-like"/>
</dbReference>
<feature type="compositionally biased region" description="Pro residues" evidence="3">
    <location>
        <begin position="15"/>
        <end position="36"/>
    </location>
</feature>
<keyword evidence="2" id="KW-0560">Oxidoreductase</keyword>
<sequence length="292" mass="31412">MSAPLKNVAIVDPSSHPPPPSPSQSYPAPPQPPHSPPKSASSKANTTPQFLEESFAGIDAVILTVGAAALGEQRNFVDAAGKAGVRRIVPSEFGGDTRNPVLLAASPMFAGRAELVKYIKEVVAEHPGLTWTSVITGPFYDWCLGLGYFSFDLENKKATLFDGGKGEFSTVLAALLSQPDKYVNDYLYLSSFTSQTEIFAALKKASGTKDSDWSIENRSVEEHMKAGNERFAKGDTHGLWDVVFGTIVGGSKFGSDYAKGRKIGNSELGIEKEDIESVTKEVSEGNRHVAKW</sequence>
<organism evidence="5 6">
    <name type="scientific">Stereocaulon virgatum</name>
    <dbReference type="NCBI Taxonomy" id="373712"/>
    <lineage>
        <taxon>Eukaryota</taxon>
        <taxon>Fungi</taxon>
        <taxon>Dikarya</taxon>
        <taxon>Ascomycota</taxon>
        <taxon>Pezizomycotina</taxon>
        <taxon>Lecanoromycetes</taxon>
        <taxon>OSLEUM clade</taxon>
        <taxon>Lecanoromycetidae</taxon>
        <taxon>Lecanorales</taxon>
        <taxon>Lecanorineae</taxon>
        <taxon>Stereocaulaceae</taxon>
        <taxon>Stereocaulon</taxon>
    </lineage>
</organism>
<reference evidence="5 6" key="1">
    <citation type="submission" date="2024-09" db="EMBL/GenBank/DDBJ databases">
        <title>Rethinking Asexuality: The Enigmatic Case of Functional Sexual Genes in Lepraria (Stereocaulaceae).</title>
        <authorList>
            <person name="Doellman M."/>
            <person name="Sun Y."/>
            <person name="Barcenas-Pena A."/>
            <person name="Lumbsch H.T."/>
            <person name="Grewe F."/>
        </authorList>
    </citation>
    <scope>NUCLEOTIDE SEQUENCE [LARGE SCALE GENOMIC DNA]</scope>
    <source>
        <strain evidence="5 6">Mercado 3170</strain>
    </source>
</reference>
<evidence type="ECO:0000256" key="2">
    <source>
        <dbReference type="ARBA" id="ARBA00023002"/>
    </source>
</evidence>
<dbReference type="EMBL" id="JBEFKJ010000014">
    <property type="protein sequence ID" value="KAL2042269.1"/>
    <property type="molecule type" value="Genomic_DNA"/>
</dbReference>
<feature type="domain" description="NmrA-like" evidence="4">
    <location>
        <begin position="48"/>
        <end position="146"/>
    </location>
</feature>
<dbReference type="Pfam" id="PF05368">
    <property type="entry name" value="NmrA"/>
    <property type="match status" value="1"/>
</dbReference>
<evidence type="ECO:0000259" key="4">
    <source>
        <dbReference type="Pfam" id="PF05368"/>
    </source>
</evidence>
<evidence type="ECO:0000313" key="5">
    <source>
        <dbReference type="EMBL" id="KAL2042269.1"/>
    </source>
</evidence>
<dbReference type="PANTHER" id="PTHR47706">
    <property type="entry name" value="NMRA-LIKE FAMILY PROTEIN"/>
    <property type="match status" value="1"/>
</dbReference>
<dbReference type="InterPro" id="IPR036291">
    <property type="entry name" value="NAD(P)-bd_dom_sf"/>
</dbReference>
<name>A0ABR4A8Q5_9LECA</name>
<evidence type="ECO:0000256" key="1">
    <source>
        <dbReference type="ARBA" id="ARBA00022857"/>
    </source>
</evidence>
<accession>A0ABR4A8Q5</accession>
<dbReference type="PANTHER" id="PTHR47706:SF9">
    <property type="entry name" value="NMRA-LIKE DOMAIN-CONTAINING PROTEIN-RELATED"/>
    <property type="match status" value="1"/>
</dbReference>
<evidence type="ECO:0000256" key="3">
    <source>
        <dbReference type="SAM" id="MobiDB-lite"/>
    </source>
</evidence>
<proteinExistence type="predicted"/>
<protein>
    <recommendedName>
        <fullName evidence="4">NmrA-like domain-containing protein</fullName>
    </recommendedName>
</protein>